<feature type="domain" description="PDZ" evidence="1">
    <location>
        <begin position="54"/>
        <end position="121"/>
    </location>
</feature>
<organism evidence="2 3">
    <name type="scientific">Ancylostoma ceylanicum</name>
    <dbReference type="NCBI Taxonomy" id="53326"/>
    <lineage>
        <taxon>Eukaryota</taxon>
        <taxon>Metazoa</taxon>
        <taxon>Ecdysozoa</taxon>
        <taxon>Nematoda</taxon>
        <taxon>Chromadorea</taxon>
        <taxon>Rhabditida</taxon>
        <taxon>Rhabditina</taxon>
        <taxon>Rhabditomorpha</taxon>
        <taxon>Strongyloidea</taxon>
        <taxon>Ancylostomatidae</taxon>
        <taxon>Ancylostomatinae</taxon>
        <taxon>Ancylostoma</taxon>
    </lineage>
</organism>
<evidence type="ECO:0000313" key="3">
    <source>
        <dbReference type="Proteomes" id="UP000024635"/>
    </source>
</evidence>
<reference evidence="3" key="1">
    <citation type="journal article" date="2015" name="Nat. Genet.">
        <title>The genome and transcriptome of the zoonotic hookworm Ancylostoma ceylanicum identify infection-specific gene families.</title>
        <authorList>
            <person name="Schwarz E.M."/>
            <person name="Hu Y."/>
            <person name="Antoshechkin I."/>
            <person name="Miller M.M."/>
            <person name="Sternberg P.W."/>
            <person name="Aroian R.V."/>
        </authorList>
    </citation>
    <scope>NUCLEOTIDE SEQUENCE</scope>
    <source>
        <strain evidence="3">HY135</strain>
    </source>
</reference>
<dbReference type="EMBL" id="JARK01001523">
    <property type="protein sequence ID" value="EYB93020.1"/>
    <property type="molecule type" value="Genomic_DNA"/>
</dbReference>
<dbReference type="Pfam" id="PF00595">
    <property type="entry name" value="PDZ"/>
    <property type="match status" value="1"/>
</dbReference>
<keyword evidence="3" id="KW-1185">Reference proteome</keyword>
<protein>
    <recommendedName>
        <fullName evidence="1">PDZ domain-containing protein</fullName>
    </recommendedName>
</protein>
<dbReference type="PROSITE" id="PS50106">
    <property type="entry name" value="PDZ"/>
    <property type="match status" value="1"/>
</dbReference>
<sequence>MMLEAIPCSSTLSTRSRPFSAYSNLCSVEEDADVVESQLIDWHTDVEEFNCELEVEIHRESSQPGGLAFRIIGSRTSGIFVSYVDSKSQQASQLQEGDLIKECNGKNLSGITCDQAASILRFSLSREDVLHLRIQRKGSGPSLMSKRRSLVHLSQEQEEHYRTSNSREFGGGCSFRLRQSVSCPDYRPNSNLPVRVAVTNSKLLRKVESIEEEIQLLMENQEQPSLESPITTVQCERRNPGRCAVCSRKTKVVCNMYFKSSHSML</sequence>
<dbReference type="InterPro" id="IPR051342">
    <property type="entry name" value="PDZ_scaffold"/>
</dbReference>
<dbReference type="PANTHER" id="PTHR19964">
    <property type="entry name" value="MULTIPLE PDZ DOMAIN PROTEIN"/>
    <property type="match status" value="1"/>
</dbReference>
<dbReference type="SMART" id="SM00228">
    <property type="entry name" value="PDZ"/>
    <property type="match status" value="1"/>
</dbReference>
<dbReference type="InterPro" id="IPR036034">
    <property type="entry name" value="PDZ_sf"/>
</dbReference>
<dbReference type="OrthoDB" id="6022242at2759"/>
<proteinExistence type="predicted"/>
<dbReference type="Gene3D" id="2.30.42.10">
    <property type="match status" value="1"/>
</dbReference>
<dbReference type="CDD" id="cd00136">
    <property type="entry name" value="PDZ_canonical"/>
    <property type="match status" value="1"/>
</dbReference>
<gene>
    <name evidence="2" type="primary">Acey_s0187.g1122</name>
    <name evidence="2" type="synonym">Acey-F23C8.13</name>
    <name evidence="2" type="ORF">Y032_0187g1122</name>
</gene>
<dbReference type="PANTHER" id="PTHR19964:SF92">
    <property type="entry name" value="PATJ HOMOLOG"/>
    <property type="match status" value="1"/>
</dbReference>
<comment type="caution">
    <text evidence="2">The sequence shown here is derived from an EMBL/GenBank/DDBJ whole genome shotgun (WGS) entry which is preliminary data.</text>
</comment>
<dbReference type="InterPro" id="IPR001478">
    <property type="entry name" value="PDZ"/>
</dbReference>
<name>A0A016SR50_9BILA</name>
<dbReference type="AlphaFoldDB" id="A0A016SR50"/>
<evidence type="ECO:0000259" key="1">
    <source>
        <dbReference type="PROSITE" id="PS50106"/>
    </source>
</evidence>
<accession>A0A016SR50</accession>
<dbReference type="Proteomes" id="UP000024635">
    <property type="component" value="Unassembled WGS sequence"/>
</dbReference>
<evidence type="ECO:0000313" key="2">
    <source>
        <dbReference type="EMBL" id="EYB93020.1"/>
    </source>
</evidence>
<dbReference type="SUPFAM" id="SSF50156">
    <property type="entry name" value="PDZ domain-like"/>
    <property type="match status" value="1"/>
</dbReference>